<sequence>MEKYGDQHTGKQGTGHGGKGLTDKVKEKLPGGNKDEQNYGTQRTTHAGGHGYGGGEHPEKKGVVEEIKEKLPGGHKDEQNYGTKTTTHAGGHGFGGGEHQEKKGVVEKVKEKLPGGGH</sequence>
<feature type="compositionally biased region" description="Basic and acidic residues" evidence="2">
    <location>
        <begin position="98"/>
        <end position="118"/>
    </location>
</feature>
<keyword evidence="4" id="KW-1185">Reference proteome</keyword>
<feature type="region of interest" description="Disordered" evidence="2">
    <location>
        <begin position="1"/>
        <end position="118"/>
    </location>
</feature>
<gene>
    <name evidence="3" type="ORF">Fot_24447</name>
</gene>
<organism evidence="3 4">
    <name type="scientific">Forsythia ovata</name>
    <dbReference type="NCBI Taxonomy" id="205694"/>
    <lineage>
        <taxon>Eukaryota</taxon>
        <taxon>Viridiplantae</taxon>
        <taxon>Streptophyta</taxon>
        <taxon>Embryophyta</taxon>
        <taxon>Tracheophyta</taxon>
        <taxon>Spermatophyta</taxon>
        <taxon>Magnoliopsida</taxon>
        <taxon>eudicotyledons</taxon>
        <taxon>Gunneridae</taxon>
        <taxon>Pentapetalae</taxon>
        <taxon>asterids</taxon>
        <taxon>lamiids</taxon>
        <taxon>Lamiales</taxon>
        <taxon>Oleaceae</taxon>
        <taxon>Forsythieae</taxon>
        <taxon>Forsythia</taxon>
    </lineage>
</organism>
<name>A0ABD1U6A3_9LAMI</name>
<accession>A0ABD1U6A3</accession>
<dbReference type="EMBL" id="JBFOLJ010000007">
    <property type="protein sequence ID" value="KAL2520524.1"/>
    <property type="molecule type" value="Genomic_DNA"/>
</dbReference>
<dbReference type="PANTHER" id="PTHR33346:SF42">
    <property type="entry name" value="DEHYDRIN XERO 1"/>
    <property type="match status" value="1"/>
</dbReference>
<dbReference type="Proteomes" id="UP001604277">
    <property type="component" value="Unassembled WGS sequence"/>
</dbReference>
<feature type="compositionally biased region" description="Basic and acidic residues" evidence="2">
    <location>
        <begin position="21"/>
        <end position="37"/>
    </location>
</feature>
<dbReference type="PANTHER" id="PTHR33346">
    <property type="entry name" value="DEHYDRIN XERO 2-RELATED"/>
    <property type="match status" value="1"/>
</dbReference>
<evidence type="ECO:0000313" key="4">
    <source>
        <dbReference type="Proteomes" id="UP001604277"/>
    </source>
</evidence>
<dbReference type="AlphaFoldDB" id="A0ABD1U6A3"/>
<dbReference type="Pfam" id="PF00257">
    <property type="entry name" value="Dehydrin"/>
    <property type="match status" value="1"/>
</dbReference>
<protein>
    <submittedName>
        <fullName evidence="3">Cold-shock protein</fullName>
    </submittedName>
</protein>
<evidence type="ECO:0000256" key="2">
    <source>
        <dbReference type="SAM" id="MobiDB-lite"/>
    </source>
</evidence>
<reference evidence="4" key="1">
    <citation type="submission" date="2024-07" db="EMBL/GenBank/DDBJ databases">
        <title>Two chromosome-level genome assemblies of Korean endemic species Abeliophyllum distichum and Forsythia ovata (Oleaceae).</title>
        <authorList>
            <person name="Jang H."/>
        </authorList>
    </citation>
    <scope>NUCLEOTIDE SEQUENCE [LARGE SCALE GENOMIC DNA]</scope>
</reference>
<dbReference type="InterPro" id="IPR000167">
    <property type="entry name" value="Dehydrin"/>
</dbReference>
<comment type="caution">
    <text evidence="3">The sequence shown here is derived from an EMBL/GenBank/DDBJ whole genome shotgun (WGS) entry which is preliminary data.</text>
</comment>
<comment type="similarity">
    <text evidence="1">Belongs to the plant dehydrin family.</text>
</comment>
<evidence type="ECO:0000256" key="1">
    <source>
        <dbReference type="ARBA" id="ARBA00008403"/>
    </source>
</evidence>
<evidence type="ECO:0000313" key="3">
    <source>
        <dbReference type="EMBL" id="KAL2520524.1"/>
    </source>
</evidence>
<feature type="compositionally biased region" description="Basic and acidic residues" evidence="2">
    <location>
        <begin position="56"/>
        <end position="79"/>
    </location>
</feature>
<proteinExistence type="inferred from homology"/>